<dbReference type="GO" id="GO:0004815">
    <property type="term" value="F:aspartate-tRNA ligase activity"/>
    <property type="evidence" value="ECO:0007669"/>
    <property type="project" value="TreeGrafter"/>
</dbReference>
<evidence type="ECO:0000256" key="5">
    <source>
        <dbReference type="ARBA" id="ARBA00022917"/>
    </source>
</evidence>
<evidence type="ECO:0000259" key="7">
    <source>
        <dbReference type="PROSITE" id="PS50862"/>
    </source>
</evidence>
<dbReference type="PROSITE" id="PS50862">
    <property type="entry name" value="AA_TRNA_LIGASE_II"/>
    <property type="match status" value="1"/>
</dbReference>
<dbReference type="InterPro" id="IPR004364">
    <property type="entry name" value="Aa-tRNA-synt_II"/>
</dbReference>
<dbReference type="SUPFAM" id="SSF55681">
    <property type="entry name" value="Class II aaRS and biotin synthetases"/>
    <property type="match status" value="1"/>
</dbReference>
<evidence type="ECO:0000256" key="6">
    <source>
        <dbReference type="ARBA" id="ARBA00023146"/>
    </source>
</evidence>
<dbReference type="Pfam" id="PF00152">
    <property type="entry name" value="tRNA-synt_2"/>
    <property type="match status" value="1"/>
</dbReference>
<dbReference type="SUPFAM" id="SSF55261">
    <property type="entry name" value="GAD domain-like"/>
    <property type="match status" value="1"/>
</dbReference>
<dbReference type="GO" id="GO:0005524">
    <property type="term" value="F:ATP binding"/>
    <property type="evidence" value="ECO:0007669"/>
    <property type="project" value="UniProtKB-KW"/>
</dbReference>
<keyword evidence="6" id="KW-0030">Aminoacyl-tRNA synthetase</keyword>
<organism evidence="8">
    <name type="scientific">Menopon gallinae</name>
    <name type="common">poultry shaft louse</name>
    <dbReference type="NCBI Taxonomy" id="328185"/>
    <lineage>
        <taxon>Eukaryota</taxon>
        <taxon>Metazoa</taxon>
        <taxon>Ecdysozoa</taxon>
        <taxon>Arthropoda</taxon>
        <taxon>Hexapoda</taxon>
        <taxon>Insecta</taxon>
        <taxon>Pterygota</taxon>
        <taxon>Neoptera</taxon>
        <taxon>Paraneoptera</taxon>
        <taxon>Psocodea</taxon>
        <taxon>Troctomorpha</taxon>
        <taxon>Phthiraptera</taxon>
        <taxon>Amblycera</taxon>
        <taxon>Menoponidae</taxon>
        <taxon>Menopon</taxon>
    </lineage>
</organism>
<dbReference type="SUPFAM" id="SSF50249">
    <property type="entry name" value="Nucleic acid-binding proteins"/>
    <property type="match status" value="2"/>
</dbReference>
<evidence type="ECO:0000256" key="1">
    <source>
        <dbReference type="ARBA" id="ARBA00006303"/>
    </source>
</evidence>
<keyword evidence="3" id="KW-0547">Nucleotide-binding</keyword>
<dbReference type="GO" id="GO:0006422">
    <property type="term" value="P:aspartyl-tRNA aminoacylation"/>
    <property type="evidence" value="ECO:0007669"/>
    <property type="project" value="TreeGrafter"/>
</dbReference>
<protein>
    <recommendedName>
        <fullName evidence="7">Aminoacyl-transfer RNA synthetases class-II family profile domain-containing protein</fullName>
    </recommendedName>
</protein>
<dbReference type="InterPro" id="IPR047089">
    <property type="entry name" value="Asp-tRNA-ligase_1_N"/>
</dbReference>
<sequence>MLQRSICMALNRTLPCSSLVKAAIIKHYTGKYTQKTLLAISQYTSNCLIYKGYADFHNKSLRKRNVEVKENKCIVCEDVSKHLGKYVEMEGYVYQDENGYLVLKDKTGTVDIFVTEENLDLQKIITAMKSSHFKVIGIVIKHPQPETEDSVGVLIDNMIPLSPAEEVTSLKSKTEEEENFFQDSKEKEHNIMKCDDSFLYLHPTEESKCVSGSITQGFFKRSHSCNVSSDLIGKKVTLFGWVGVEPNRKSFFILQDGYGSVPVVFDKKDVNLSKDIKNLKPNMFVLVKGVVYANTVKQKSKFGNDVHISSTSFEVINGADAENNKSEEINETEAKKLQDESDVCMSEGNGRVLPDINKYTKRSHTCGELDENHIGQKVKLMGWVEFLRMNRFILLRDKYGSIQLTLPISGIGIQDKFNDLQLGSVICAEGTVCARPPGQENKYLKSGTIEVVLTNLEVINTSKTLPFTSKSKGLSKLVQLRYRYLDLRQNAQSMANLKLRCNVIQKMRRYLIDHVGFLEVETPTLFGKTPGGAQEFVVPTRNKGEFYSLVQSPQQFKQLLMVGSVDRYFQIARCYRDETSRSDRQPEFTQLDIEMSFCDREGVINLIEDILKFVWPKDLGSISTPFPRISYHDAMKLYGSDKPDLRIKPKICDLTKYFINEKNKWSEKLKFHEFATTNYNFSAHGLIAKKAMNVFKPLKNFAKEKAMDAKCSILTLPVVSKGRYNEILADLFADGICKGIKESVECEEEDVVFLCYGDQNSVLKVLGDIRFYMSNCWGDSVHHPFTQVHPDDERILWNRPLEARSLHFDLVVNGMELGGGSIRIHDADVQREIFDKILRVDSSSLNHLFEALSLGAPTHGGFALGLDRFIALLCGAPAITDVIAFPKYHSGKDPLSGAPSDIPKEDKMLYHLPLDEEKTE</sequence>
<dbReference type="CDD" id="cd04100">
    <property type="entry name" value="Asp_Lys_Asn_RS_N"/>
    <property type="match status" value="1"/>
</dbReference>
<accession>A0AAW2HVM7</accession>
<dbReference type="InterPro" id="IPR012340">
    <property type="entry name" value="NA-bd_OB-fold"/>
</dbReference>
<reference evidence="8" key="1">
    <citation type="journal article" date="2024" name="Gigascience">
        <title>Chromosome-level genome of the poultry shaft louse Menopon gallinae provides insight into the host-switching and adaptive evolution of parasitic lice.</title>
        <authorList>
            <person name="Xu Y."/>
            <person name="Ma L."/>
            <person name="Liu S."/>
            <person name="Liang Y."/>
            <person name="Liu Q."/>
            <person name="He Z."/>
            <person name="Tian L."/>
            <person name="Duan Y."/>
            <person name="Cai W."/>
            <person name="Li H."/>
            <person name="Song F."/>
        </authorList>
    </citation>
    <scope>NUCLEOTIDE SEQUENCE</scope>
    <source>
        <strain evidence="8">Cailab_2023a</strain>
    </source>
</reference>
<dbReference type="InterPro" id="IPR006195">
    <property type="entry name" value="aa-tRNA-synth_II"/>
</dbReference>
<dbReference type="InterPro" id="IPR004115">
    <property type="entry name" value="GAD-like_sf"/>
</dbReference>
<evidence type="ECO:0000256" key="4">
    <source>
        <dbReference type="ARBA" id="ARBA00022840"/>
    </source>
</evidence>
<gene>
    <name evidence="8" type="ORF">PYX00_006304</name>
</gene>
<keyword evidence="4" id="KW-0067">ATP-binding</keyword>
<keyword evidence="5" id="KW-0648">Protein biosynthesis</keyword>
<proteinExistence type="inferred from homology"/>
<feature type="domain" description="Aminoacyl-transfer RNA synthetases class-II family profile" evidence="7">
    <location>
        <begin position="497"/>
        <end position="886"/>
    </location>
</feature>
<dbReference type="PANTHER" id="PTHR22594">
    <property type="entry name" value="ASPARTYL/LYSYL-TRNA SYNTHETASE"/>
    <property type="match status" value="1"/>
</dbReference>
<dbReference type="InterPro" id="IPR045864">
    <property type="entry name" value="aa-tRNA-synth_II/BPL/LPL"/>
</dbReference>
<evidence type="ECO:0000313" key="8">
    <source>
        <dbReference type="EMBL" id="KAL0273681.1"/>
    </source>
</evidence>
<evidence type="ECO:0000256" key="2">
    <source>
        <dbReference type="ARBA" id="ARBA00022598"/>
    </source>
</evidence>
<dbReference type="PRINTS" id="PR01042">
    <property type="entry name" value="TRNASYNTHASP"/>
</dbReference>
<dbReference type="Gene3D" id="3.30.930.10">
    <property type="entry name" value="Bira Bifunctional Protein, Domain 2"/>
    <property type="match status" value="2"/>
</dbReference>
<dbReference type="EMBL" id="JARGDH010000003">
    <property type="protein sequence ID" value="KAL0273681.1"/>
    <property type="molecule type" value="Genomic_DNA"/>
</dbReference>
<keyword evidence="2" id="KW-0436">Ligase</keyword>
<dbReference type="InterPro" id="IPR002312">
    <property type="entry name" value="Asp/Asn-tRNA-synth_IIb"/>
</dbReference>
<comment type="caution">
    <text evidence="8">The sequence shown here is derived from an EMBL/GenBank/DDBJ whole genome shotgun (WGS) entry which is preliminary data.</text>
</comment>
<dbReference type="CDD" id="cd04317">
    <property type="entry name" value="EcAspRS_like_N"/>
    <property type="match status" value="1"/>
</dbReference>
<dbReference type="GO" id="GO:0005739">
    <property type="term" value="C:mitochondrion"/>
    <property type="evidence" value="ECO:0007669"/>
    <property type="project" value="TreeGrafter"/>
</dbReference>
<dbReference type="AlphaFoldDB" id="A0AAW2HVM7"/>
<comment type="similarity">
    <text evidence="1">Belongs to the class-II aminoacyl-tRNA synthetase family. Type 1 subfamily.</text>
</comment>
<dbReference type="PANTHER" id="PTHR22594:SF5">
    <property type="entry name" value="ASPARTATE--TRNA LIGASE, MITOCHONDRIAL"/>
    <property type="match status" value="1"/>
</dbReference>
<dbReference type="Gene3D" id="2.40.50.140">
    <property type="entry name" value="Nucleic acid-binding proteins"/>
    <property type="match status" value="2"/>
</dbReference>
<evidence type="ECO:0000256" key="3">
    <source>
        <dbReference type="ARBA" id="ARBA00022741"/>
    </source>
</evidence>
<name>A0AAW2HVM7_9NEOP</name>